<organism evidence="6 7">
    <name type="scientific">Quillaja saponaria</name>
    <name type="common">Soap bark tree</name>
    <dbReference type="NCBI Taxonomy" id="32244"/>
    <lineage>
        <taxon>Eukaryota</taxon>
        <taxon>Viridiplantae</taxon>
        <taxon>Streptophyta</taxon>
        <taxon>Embryophyta</taxon>
        <taxon>Tracheophyta</taxon>
        <taxon>Spermatophyta</taxon>
        <taxon>Magnoliopsida</taxon>
        <taxon>eudicotyledons</taxon>
        <taxon>Gunneridae</taxon>
        <taxon>Pentapetalae</taxon>
        <taxon>rosids</taxon>
        <taxon>fabids</taxon>
        <taxon>Fabales</taxon>
        <taxon>Quillajaceae</taxon>
        <taxon>Quillaja</taxon>
    </lineage>
</organism>
<accession>A0AAD7M2U5</accession>
<keyword evidence="2" id="KW-0378">Hydrolase</keyword>
<dbReference type="AlphaFoldDB" id="A0AAD7M2U5"/>
<name>A0AAD7M2U5_QUISA</name>
<evidence type="ECO:0000313" key="7">
    <source>
        <dbReference type="Proteomes" id="UP001163823"/>
    </source>
</evidence>
<dbReference type="FunFam" id="3.20.20.80:FF:000020">
    <property type="entry name" value="Beta-glucosidase 12"/>
    <property type="match status" value="1"/>
</dbReference>
<dbReference type="GO" id="GO:0008422">
    <property type="term" value="F:beta-glucosidase activity"/>
    <property type="evidence" value="ECO:0007669"/>
    <property type="project" value="TreeGrafter"/>
</dbReference>
<dbReference type="Proteomes" id="UP001163823">
    <property type="component" value="Chromosome 5"/>
</dbReference>
<sequence>MGFSFSTCHKVLILLGIFLSPILISGDLKTFSNSKRLELDQSSFCSNFLFGAASSAYQYEGAHLGDGKGLNNWDVYTHKPGNIIDGSNGDIAADQYHQLSDYKVLDFASMKEEDIDLMEGMGLSSYRFSISWARILPKGGFEEVNFAGIAYYNRLIDALLLKGIQPFVTITHFDNPQELDDRYDGWLSSESQKDYAYFADLCFKSFGDRVKYWVTFNEPNLHATYGYRSGKIPPARCSRTFGNCTRGNSEKEPFLAAHNMILSHAAAVDIYRTIYQKEQKGSIGIVLQATWFEPISNSTADRLAAERAQSFTMNWFLDPIIHGKYPAEMETILGTILPKFSSKDKTTLNKALDFIGINHYTGYYVQDCRFSACEPGPGITRTEGYYQTSSQKNGVPMGEIAALEMNVYPEGMEKMVIYVKERYNNTPMFITENGYGESTNLNCKKEECLYDFKRMEYMHSYLDSLLRAVRKGADVRGYFAWSLLDNFEWLKGYTIGFGLHHVDYATLKRAPKLSASWYKKFIAKHKTNTLVQKNNRQKENWYKQWITKAKLKTLLQGSSQQHFHLPEK</sequence>
<dbReference type="KEGG" id="qsa:O6P43_011893"/>
<dbReference type="Pfam" id="PF00232">
    <property type="entry name" value="Glyco_hydro_1"/>
    <property type="match status" value="1"/>
</dbReference>
<keyword evidence="7" id="KW-1185">Reference proteome</keyword>
<dbReference type="InterPro" id="IPR033132">
    <property type="entry name" value="GH_1_N_CS"/>
</dbReference>
<protein>
    <submittedName>
        <fullName evidence="6">Beta-glucosidase</fullName>
    </submittedName>
</protein>
<feature type="chain" id="PRO_5042039477" evidence="5">
    <location>
        <begin position="27"/>
        <end position="568"/>
    </location>
</feature>
<dbReference type="SMR" id="A0AAD7M2U5"/>
<comment type="caution">
    <text evidence="6">The sequence shown here is derived from an EMBL/GenBank/DDBJ whole genome shotgun (WGS) entry which is preliminary data.</text>
</comment>
<dbReference type="GO" id="GO:0005975">
    <property type="term" value="P:carbohydrate metabolic process"/>
    <property type="evidence" value="ECO:0007669"/>
    <property type="project" value="InterPro"/>
</dbReference>
<dbReference type="PANTHER" id="PTHR10353:SF213">
    <property type="entry name" value="BETA-GLUCOSIDASE 45-RELATED"/>
    <property type="match status" value="1"/>
</dbReference>
<dbReference type="InterPro" id="IPR017853">
    <property type="entry name" value="GH"/>
</dbReference>
<keyword evidence="3" id="KW-0326">Glycosidase</keyword>
<evidence type="ECO:0000256" key="1">
    <source>
        <dbReference type="ARBA" id="ARBA00010838"/>
    </source>
</evidence>
<dbReference type="SUPFAM" id="SSF51445">
    <property type="entry name" value="(Trans)glycosidases"/>
    <property type="match status" value="1"/>
</dbReference>
<dbReference type="EMBL" id="JARAOO010000005">
    <property type="protein sequence ID" value="KAJ7967660.1"/>
    <property type="molecule type" value="Genomic_DNA"/>
</dbReference>
<dbReference type="PROSITE" id="PS00653">
    <property type="entry name" value="GLYCOSYL_HYDROL_F1_2"/>
    <property type="match status" value="1"/>
</dbReference>
<evidence type="ECO:0000313" key="6">
    <source>
        <dbReference type="EMBL" id="KAJ7967660.1"/>
    </source>
</evidence>
<proteinExistence type="inferred from homology"/>
<evidence type="ECO:0000256" key="2">
    <source>
        <dbReference type="ARBA" id="ARBA00022801"/>
    </source>
</evidence>
<evidence type="ECO:0000256" key="5">
    <source>
        <dbReference type="SAM" id="SignalP"/>
    </source>
</evidence>
<gene>
    <name evidence="6" type="ORF">O6P43_011893</name>
</gene>
<dbReference type="PRINTS" id="PR00131">
    <property type="entry name" value="GLHYDRLASE1"/>
</dbReference>
<feature type="signal peptide" evidence="5">
    <location>
        <begin position="1"/>
        <end position="26"/>
    </location>
</feature>
<evidence type="ECO:0000256" key="4">
    <source>
        <dbReference type="RuleBase" id="RU003690"/>
    </source>
</evidence>
<comment type="similarity">
    <text evidence="1 4">Belongs to the glycosyl hydrolase 1 family.</text>
</comment>
<reference evidence="6" key="1">
    <citation type="journal article" date="2023" name="Science">
        <title>Elucidation of the pathway for biosynthesis of saponin adjuvants from the soapbark tree.</title>
        <authorList>
            <person name="Reed J."/>
            <person name="Orme A."/>
            <person name="El-Demerdash A."/>
            <person name="Owen C."/>
            <person name="Martin L.B.B."/>
            <person name="Misra R.C."/>
            <person name="Kikuchi S."/>
            <person name="Rejzek M."/>
            <person name="Martin A.C."/>
            <person name="Harkess A."/>
            <person name="Leebens-Mack J."/>
            <person name="Louveau T."/>
            <person name="Stephenson M.J."/>
            <person name="Osbourn A."/>
        </authorList>
    </citation>
    <scope>NUCLEOTIDE SEQUENCE</scope>
    <source>
        <strain evidence="6">S10</strain>
    </source>
</reference>
<dbReference type="Gene3D" id="3.20.20.80">
    <property type="entry name" value="Glycosidases"/>
    <property type="match status" value="1"/>
</dbReference>
<dbReference type="PANTHER" id="PTHR10353">
    <property type="entry name" value="GLYCOSYL HYDROLASE"/>
    <property type="match status" value="1"/>
</dbReference>
<evidence type="ECO:0000256" key="3">
    <source>
        <dbReference type="ARBA" id="ARBA00023295"/>
    </source>
</evidence>
<keyword evidence="5" id="KW-0732">Signal</keyword>
<dbReference type="InterPro" id="IPR001360">
    <property type="entry name" value="Glyco_hydro_1"/>
</dbReference>